<name>A0A2K3E587_CHLRE</name>
<keyword evidence="6 7" id="KW-0503">Monooxygenase</keyword>
<dbReference type="GeneID" id="5725823"/>
<dbReference type="GO" id="GO:0005506">
    <property type="term" value="F:iron ion binding"/>
    <property type="evidence" value="ECO:0007669"/>
    <property type="project" value="InterPro"/>
</dbReference>
<dbReference type="EMBL" id="CM008962">
    <property type="protein sequence ID" value="PNW87944.1"/>
    <property type="molecule type" value="Genomic_DNA"/>
</dbReference>
<dbReference type="GO" id="GO:0004497">
    <property type="term" value="F:monooxygenase activity"/>
    <property type="evidence" value="ECO:0000318"/>
    <property type="project" value="GO_Central"/>
</dbReference>
<dbReference type="ExpressionAtlas" id="A0A2K3E587">
    <property type="expression patterns" value="baseline and differential"/>
</dbReference>
<dbReference type="InterPro" id="IPR036396">
    <property type="entry name" value="Cyt_P450_sf"/>
</dbReference>
<dbReference type="PROSITE" id="PS00086">
    <property type="entry name" value="CYTOCHROME_P450"/>
    <property type="match status" value="1"/>
</dbReference>
<protein>
    <recommendedName>
        <fullName evidence="10">Cytochrome P450</fullName>
    </recommendedName>
</protein>
<gene>
    <name evidence="8" type="ORF">CHLRE_01g007950v5</name>
</gene>
<dbReference type="InParanoid" id="A0A2K3E587"/>
<dbReference type="PANTHER" id="PTHR46696:SF6">
    <property type="entry name" value="P450, PUTATIVE (EUROFUNG)-RELATED"/>
    <property type="match status" value="1"/>
</dbReference>
<comment type="similarity">
    <text evidence="1 7">Belongs to the cytochrome P450 family.</text>
</comment>
<dbReference type="Gramene" id="PNW87944">
    <property type="protein sequence ID" value="PNW87944"/>
    <property type="gene ID" value="CHLRE_01g007950v5"/>
</dbReference>
<evidence type="ECO:0000313" key="9">
    <source>
        <dbReference type="Proteomes" id="UP000006906"/>
    </source>
</evidence>
<evidence type="ECO:0008006" key="10">
    <source>
        <dbReference type="Google" id="ProtNLM"/>
    </source>
</evidence>
<sequence>MDKDFPFSRPKGVEPPAEYKELRSKCPVAPGRLFDGSKIWLISRHKELKEVLQDGRFSKVRTLPGFPELSPGGKAAAQSGNAATFVDMDPPEHTKYRGMVWPYLTPEAVEQLRPSIQAKADKLVDAMIARGGPLDLNEAFSMPLPFRVIYDFIGIPEADFAYLSANVAVRSSGSSNAKDAAAAADDLVKYMDNLVAEKERNPTGKDLISELVTKQLRPGHMTREQLVQTAFLMLVAGNATVATQINLGVISLLQHPDQLAAMKADPARLVPAATEEICRFHTGSSYALRRLAVADVQVDGQLVKKGEGIIALNQSANRDESVFPDPDRFDIHRQSNPQQVGFGYGTHVCVAEWLARAEIQVAIGTLFRRLPNLRLAVPESQIQYSDPARDVGLAALPVTW</sequence>
<keyword evidence="3 7" id="KW-0479">Metal-binding</keyword>
<dbReference type="Pfam" id="PF00067">
    <property type="entry name" value="p450"/>
    <property type="match status" value="1"/>
</dbReference>
<evidence type="ECO:0000256" key="4">
    <source>
        <dbReference type="ARBA" id="ARBA00023002"/>
    </source>
</evidence>
<evidence type="ECO:0000256" key="1">
    <source>
        <dbReference type="ARBA" id="ARBA00010617"/>
    </source>
</evidence>
<dbReference type="GO" id="GO:0016705">
    <property type="term" value="F:oxidoreductase activity, acting on paired donors, with incorporation or reduction of molecular oxygen"/>
    <property type="evidence" value="ECO:0007669"/>
    <property type="project" value="InterPro"/>
</dbReference>
<evidence type="ECO:0000256" key="2">
    <source>
        <dbReference type="ARBA" id="ARBA00022617"/>
    </source>
</evidence>
<evidence type="ECO:0000313" key="8">
    <source>
        <dbReference type="EMBL" id="PNW87944.1"/>
    </source>
</evidence>
<dbReference type="Gene3D" id="1.10.630.10">
    <property type="entry name" value="Cytochrome P450"/>
    <property type="match status" value="1"/>
</dbReference>
<keyword evidence="5 7" id="KW-0408">Iron</keyword>
<keyword evidence="2 7" id="KW-0349">Heme</keyword>
<keyword evidence="9" id="KW-1185">Reference proteome</keyword>
<dbReference type="OrthoDB" id="3945418at2759"/>
<keyword evidence="4 7" id="KW-0560">Oxidoreductase</keyword>
<evidence type="ECO:0000256" key="5">
    <source>
        <dbReference type="ARBA" id="ARBA00023004"/>
    </source>
</evidence>
<dbReference type="AlphaFoldDB" id="A0A2K3E587"/>
<dbReference type="PANTHER" id="PTHR46696">
    <property type="entry name" value="P450, PUTATIVE (EUROFUNG)-RELATED"/>
    <property type="match status" value="1"/>
</dbReference>
<dbReference type="SUPFAM" id="SSF48264">
    <property type="entry name" value="Cytochrome P450"/>
    <property type="match status" value="1"/>
</dbReference>
<dbReference type="Proteomes" id="UP000006906">
    <property type="component" value="Chromosome 1"/>
</dbReference>
<evidence type="ECO:0000256" key="3">
    <source>
        <dbReference type="ARBA" id="ARBA00022723"/>
    </source>
</evidence>
<dbReference type="InterPro" id="IPR002397">
    <property type="entry name" value="Cyt_P450_B"/>
</dbReference>
<accession>A0A2K3E587</accession>
<dbReference type="InterPro" id="IPR017972">
    <property type="entry name" value="Cyt_P450_CS"/>
</dbReference>
<dbReference type="KEGG" id="cre:CHLRE_01g007950v5"/>
<dbReference type="RefSeq" id="XP_042928152.1">
    <property type="nucleotide sequence ID" value="XM_043058238.1"/>
</dbReference>
<dbReference type="PRINTS" id="PR00359">
    <property type="entry name" value="BP450"/>
</dbReference>
<dbReference type="STRING" id="3055.A0A2K3E587"/>
<dbReference type="FunFam" id="1.10.630.10:FF:000018">
    <property type="entry name" value="Cytochrome P450 monooxygenase"/>
    <property type="match status" value="1"/>
</dbReference>
<proteinExistence type="inferred from homology"/>
<dbReference type="CDD" id="cd11030">
    <property type="entry name" value="CYP105-like"/>
    <property type="match status" value="1"/>
</dbReference>
<reference evidence="8 9" key="1">
    <citation type="journal article" date="2007" name="Science">
        <title>The Chlamydomonas genome reveals the evolution of key animal and plant functions.</title>
        <authorList>
            <person name="Merchant S.S."/>
            <person name="Prochnik S.E."/>
            <person name="Vallon O."/>
            <person name="Harris E.H."/>
            <person name="Karpowicz S.J."/>
            <person name="Witman G.B."/>
            <person name="Terry A."/>
            <person name="Salamov A."/>
            <person name="Fritz-Laylin L.K."/>
            <person name="Marechal-Drouard L."/>
            <person name="Marshall W.F."/>
            <person name="Qu L.H."/>
            <person name="Nelson D.R."/>
            <person name="Sanderfoot A.A."/>
            <person name="Spalding M.H."/>
            <person name="Kapitonov V.V."/>
            <person name="Ren Q."/>
            <person name="Ferris P."/>
            <person name="Lindquist E."/>
            <person name="Shapiro H."/>
            <person name="Lucas S.M."/>
            <person name="Grimwood J."/>
            <person name="Schmutz J."/>
            <person name="Cardol P."/>
            <person name="Cerutti H."/>
            <person name="Chanfreau G."/>
            <person name="Chen C.L."/>
            <person name="Cognat V."/>
            <person name="Croft M.T."/>
            <person name="Dent R."/>
            <person name="Dutcher S."/>
            <person name="Fernandez E."/>
            <person name="Fukuzawa H."/>
            <person name="Gonzalez-Ballester D."/>
            <person name="Gonzalez-Halphen D."/>
            <person name="Hallmann A."/>
            <person name="Hanikenne M."/>
            <person name="Hippler M."/>
            <person name="Inwood W."/>
            <person name="Jabbari K."/>
            <person name="Kalanon M."/>
            <person name="Kuras R."/>
            <person name="Lefebvre P.A."/>
            <person name="Lemaire S.D."/>
            <person name="Lobanov A.V."/>
            <person name="Lohr M."/>
            <person name="Manuell A."/>
            <person name="Meier I."/>
            <person name="Mets L."/>
            <person name="Mittag M."/>
            <person name="Mittelmeier T."/>
            <person name="Moroney J.V."/>
            <person name="Moseley J."/>
            <person name="Napoli C."/>
            <person name="Nedelcu A.M."/>
            <person name="Niyogi K."/>
            <person name="Novoselov S.V."/>
            <person name="Paulsen I.T."/>
            <person name="Pazour G."/>
            <person name="Purton S."/>
            <person name="Ral J.P."/>
            <person name="Riano-Pachon D.M."/>
            <person name="Riekhof W."/>
            <person name="Rymarquis L."/>
            <person name="Schroda M."/>
            <person name="Stern D."/>
            <person name="Umen J."/>
            <person name="Willows R."/>
            <person name="Wilson N."/>
            <person name="Zimmer S.L."/>
            <person name="Allmer J."/>
            <person name="Balk J."/>
            <person name="Bisova K."/>
            <person name="Chen C.J."/>
            <person name="Elias M."/>
            <person name="Gendler K."/>
            <person name="Hauser C."/>
            <person name="Lamb M.R."/>
            <person name="Ledford H."/>
            <person name="Long J.C."/>
            <person name="Minagawa J."/>
            <person name="Page M.D."/>
            <person name="Pan J."/>
            <person name="Pootakham W."/>
            <person name="Roje S."/>
            <person name="Rose A."/>
            <person name="Stahlberg E."/>
            <person name="Terauchi A.M."/>
            <person name="Yang P."/>
            <person name="Ball S."/>
            <person name="Bowler C."/>
            <person name="Dieckmann C.L."/>
            <person name="Gladyshev V.N."/>
            <person name="Green P."/>
            <person name="Jorgensen R."/>
            <person name="Mayfield S."/>
            <person name="Mueller-Roeber B."/>
            <person name="Rajamani S."/>
            <person name="Sayre R.T."/>
            <person name="Brokstein P."/>
            <person name="Dubchak I."/>
            <person name="Goodstein D."/>
            <person name="Hornick L."/>
            <person name="Huang Y.W."/>
            <person name="Jhaveri J."/>
            <person name="Luo Y."/>
            <person name="Martinez D."/>
            <person name="Ngau W.C."/>
            <person name="Otillar B."/>
            <person name="Poliakov A."/>
            <person name="Porter A."/>
            <person name="Szajkowski L."/>
            <person name="Werner G."/>
            <person name="Zhou K."/>
            <person name="Grigoriev I.V."/>
            <person name="Rokhsar D.S."/>
            <person name="Grossman A.R."/>
        </authorList>
    </citation>
    <scope>NUCLEOTIDE SEQUENCE [LARGE SCALE GENOMIC DNA]</scope>
    <source>
        <strain evidence="9">CC-503</strain>
    </source>
</reference>
<dbReference type="PaxDb" id="3055-EDO98239"/>
<organism evidence="8 9">
    <name type="scientific">Chlamydomonas reinhardtii</name>
    <name type="common">Chlamydomonas smithii</name>
    <dbReference type="NCBI Taxonomy" id="3055"/>
    <lineage>
        <taxon>Eukaryota</taxon>
        <taxon>Viridiplantae</taxon>
        <taxon>Chlorophyta</taxon>
        <taxon>core chlorophytes</taxon>
        <taxon>Chlorophyceae</taxon>
        <taxon>CS clade</taxon>
        <taxon>Chlamydomonadales</taxon>
        <taxon>Chlamydomonadaceae</taxon>
        <taxon>Chlamydomonas</taxon>
    </lineage>
</organism>
<dbReference type="GO" id="GO:0020037">
    <property type="term" value="F:heme binding"/>
    <property type="evidence" value="ECO:0000318"/>
    <property type="project" value="GO_Central"/>
</dbReference>
<dbReference type="InterPro" id="IPR001128">
    <property type="entry name" value="Cyt_P450"/>
</dbReference>
<evidence type="ECO:0000256" key="6">
    <source>
        <dbReference type="ARBA" id="ARBA00023033"/>
    </source>
</evidence>
<evidence type="ECO:0000256" key="7">
    <source>
        <dbReference type="RuleBase" id="RU000461"/>
    </source>
</evidence>